<comment type="caution">
    <text evidence="1">The sequence shown here is derived from an EMBL/GenBank/DDBJ whole genome shotgun (WGS) entry which is preliminary data.</text>
</comment>
<proteinExistence type="predicted"/>
<sequence>TLPFYESFDYTAGESLVQVSPRDLIWTVAASSATLDLTINSGNLSSYSGLPEPVGNSLYLEGGGDDATVDFTPVTSGQVYASCMLRVTDLTNLRTGSRSHGYIALFANSNGPGYH</sequence>
<dbReference type="AlphaFoldDB" id="A0AAW7XBD1"/>
<gene>
    <name evidence="1" type="ORF">Q4521_20970</name>
</gene>
<dbReference type="RefSeq" id="WP_303494295.1">
    <property type="nucleotide sequence ID" value="NZ_JAUOPB010000082.1"/>
</dbReference>
<protein>
    <submittedName>
        <fullName evidence="1">Uncharacterized protein</fullName>
    </submittedName>
</protein>
<feature type="non-terminal residue" evidence="1">
    <location>
        <position position="115"/>
    </location>
</feature>
<accession>A0AAW7XBD1</accession>
<organism evidence="1 2">
    <name type="scientific">Saccharophagus degradans</name>
    <dbReference type="NCBI Taxonomy" id="86304"/>
    <lineage>
        <taxon>Bacteria</taxon>
        <taxon>Pseudomonadati</taxon>
        <taxon>Pseudomonadota</taxon>
        <taxon>Gammaproteobacteria</taxon>
        <taxon>Cellvibrionales</taxon>
        <taxon>Cellvibrionaceae</taxon>
        <taxon>Saccharophagus</taxon>
    </lineage>
</organism>
<name>A0AAW7XBD1_9GAMM</name>
<evidence type="ECO:0000313" key="2">
    <source>
        <dbReference type="Proteomes" id="UP001169760"/>
    </source>
</evidence>
<evidence type="ECO:0000313" key="1">
    <source>
        <dbReference type="EMBL" id="MDO6424968.1"/>
    </source>
</evidence>
<dbReference type="EMBL" id="JAUOPB010000082">
    <property type="protein sequence ID" value="MDO6424968.1"/>
    <property type="molecule type" value="Genomic_DNA"/>
</dbReference>
<reference evidence="1" key="1">
    <citation type="submission" date="2023-07" db="EMBL/GenBank/DDBJ databases">
        <title>Genome content predicts the carbon catabolic preferences of heterotrophic bacteria.</title>
        <authorList>
            <person name="Gralka M."/>
        </authorList>
    </citation>
    <scope>NUCLEOTIDE SEQUENCE</scope>
    <source>
        <strain evidence="1">I3M17_2</strain>
    </source>
</reference>
<feature type="non-terminal residue" evidence="1">
    <location>
        <position position="1"/>
    </location>
</feature>
<dbReference type="Proteomes" id="UP001169760">
    <property type="component" value="Unassembled WGS sequence"/>
</dbReference>